<dbReference type="RefSeq" id="WP_180893153.1">
    <property type="nucleotide sequence ID" value="NZ_JACCKD010000004.1"/>
</dbReference>
<name>A0A838AAP8_9PSEU</name>
<dbReference type="SMART" id="SM00479">
    <property type="entry name" value="EXOIII"/>
    <property type="match status" value="1"/>
</dbReference>
<dbReference type="InterPro" id="IPR012337">
    <property type="entry name" value="RNaseH-like_sf"/>
</dbReference>
<dbReference type="EMBL" id="JACCKD010000004">
    <property type="protein sequence ID" value="MBA0126314.1"/>
    <property type="molecule type" value="Genomic_DNA"/>
</dbReference>
<reference evidence="2 3" key="1">
    <citation type="submission" date="2020-07" db="EMBL/GenBank/DDBJ databases">
        <title>Genome of Haloechinothrix sp.</title>
        <authorList>
            <person name="Tang S.-K."/>
            <person name="Yang L."/>
            <person name="Zhu W.-Y."/>
        </authorList>
    </citation>
    <scope>NUCLEOTIDE SEQUENCE [LARGE SCALE GENOMIC DNA]</scope>
    <source>
        <strain evidence="2 3">YIM 98757</strain>
    </source>
</reference>
<gene>
    <name evidence="2" type="ORF">H0B56_12250</name>
</gene>
<dbReference type="Proteomes" id="UP000582974">
    <property type="component" value="Unassembled WGS sequence"/>
</dbReference>
<keyword evidence="2" id="KW-0269">Exonuclease</keyword>
<keyword evidence="2" id="KW-0378">Hydrolase</keyword>
<feature type="domain" description="Exonuclease" evidence="1">
    <location>
        <begin position="10"/>
        <end position="184"/>
    </location>
</feature>
<evidence type="ECO:0000313" key="2">
    <source>
        <dbReference type="EMBL" id="MBA0126314.1"/>
    </source>
</evidence>
<dbReference type="CDD" id="cd06127">
    <property type="entry name" value="DEDDh"/>
    <property type="match status" value="1"/>
</dbReference>
<dbReference type="InterPro" id="IPR036397">
    <property type="entry name" value="RNaseH_sf"/>
</dbReference>
<dbReference type="SUPFAM" id="SSF53098">
    <property type="entry name" value="Ribonuclease H-like"/>
    <property type="match status" value="1"/>
</dbReference>
<dbReference type="GO" id="GO:0004527">
    <property type="term" value="F:exonuclease activity"/>
    <property type="evidence" value="ECO:0007669"/>
    <property type="project" value="UniProtKB-KW"/>
</dbReference>
<sequence length="191" mass="20383">MSNEASTERPVIVVDTETTGLDRARHVPIEVAWVDLATGQENAWIPWHTRQDISRAQPEALEINGYYQRLADAPTDHAALIAAKDLHERLGGAVLAGASPAFDADMLRILFNRTGCTPLEPWHHRLADLAAYAAGTLGIPISELPSMSRVCGLLGVQNDAPHTALGDARATAACLRAIAALPAPASAVRDE</sequence>
<organism evidence="2 3">
    <name type="scientific">Haloechinothrix aidingensis</name>
    <dbReference type="NCBI Taxonomy" id="2752311"/>
    <lineage>
        <taxon>Bacteria</taxon>
        <taxon>Bacillati</taxon>
        <taxon>Actinomycetota</taxon>
        <taxon>Actinomycetes</taxon>
        <taxon>Pseudonocardiales</taxon>
        <taxon>Pseudonocardiaceae</taxon>
        <taxon>Haloechinothrix</taxon>
    </lineage>
</organism>
<protein>
    <submittedName>
        <fullName evidence="2">3'-5' exonuclease</fullName>
    </submittedName>
</protein>
<evidence type="ECO:0000313" key="3">
    <source>
        <dbReference type="Proteomes" id="UP000582974"/>
    </source>
</evidence>
<evidence type="ECO:0000259" key="1">
    <source>
        <dbReference type="SMART" id="SM00479"/>
    </source>
</evidence>
<dbReference type="InterPro" id="IPR013520">
    <property type="entry name" value="Ribonucl_H"/>
</dbReference>
<keyword evidence="2" id="KW-0540">Nuclease</keyword>
<dbReference type="Pfam" id="PF00929">
    <property type="entry name" value="RNase_T"/>
    <property type="match status" value="1"/>
</dbReference>
<comment type="caution">
    <text evidence="2">The sequence shown here is derived from an EMBL/GenBank/DDBJ whole genome shotgun (WGS) entry which is preliminary data.</text>
</comment>
<dbReference type="AlphaFoldDB" id="A0A838AAP8"/>
<dbReference type="GO" id="GO:0003676">
    <property type="term" value="F:nucleic acid binding"/>
    <property type="evidence" value="ECO:0007669"/>
    <property type="project" value="InterPro"/>
</dbReference>
<keyword evidence="3" id="KW-1185">Reference proteome</keyword>
<dbReference type="Gene3D" id="3.30.420.10">
    <property type="entry name" value="Ribonuclease H-like superfamily/Ribonuclease H"/>
    <property type="match status" value="1"/>
</dbReference>
<accession>A0A838AAP8</accession>
<proteinExistence type="predicted"/>